<gene>
    <name evidence="1" type="ORF">MVEN_00946600</name>
</gene>
<keyword evidence="2" id="KW-1185">Reference proteome</keyword>
<sequence>MHPALKFGNVEKLPISLRRHAIPAYNGSLEHLERLVESLRSNPDYRSSLVIPVFYANLVLPRTAPGPEPTMIGEEILRASVSIHGIVLLPNFPERVLFEIWPRFWHWFQHIYQCRRFLQTPSEKQMLSNLMLFLELLYNNNGHSFDLAYNEPGLCYYVARAWILYLPGNRLDYDDGFRALTLFLRLARSEDGSQNRLEKLEEFIDGAGGTSALASLVIRHMEFFSHAHGDEGAVRFLYSAIAFLRAFDSDYGPFRLELLSLGVLKAVVEALAAIHAVAGTPNGVFTCIWLLGSMLNTRPIYPWIKQAVAAGFLSLFLRCSIGRDANRHGRNLAEFVEFLASTTMYRPVLRPLHEAVDDLKDLMASDGFQQSVICEQWARFVKLIRSRFTLMTQLDSSQAVTRKACDNIECGVTVRVTANVVIGITVATARNVSAYGLLVVATHGHGL</sequence>
<dbReference type="AlphaFoldDB" id="A0A8H6YBX0"/>
<reference evidence="1" key="1">
    <citation type="submission" date="2020-05" db="EMBL/GenBank/DDBJ databases">
        <title>Mycena genomes resolve the evolution of fungal bioluminescence.</title>
        <authorList>
            <person name="Tsai I.J."/>
        </authorList>
    </citation>
    <scope>NUCLEOTIDE SEQUENCE</scope>
    <source>
        <strain evidence="1">CCC161011</strain>
    </source>
</reference>
<evidence type="ECO:0000313" key="2">
    <source>
        <dbReference type="Proteomes" id="UP000620124"/>
    </source>
</evidence>
<dbReference type="EMBL" id="JACAZI010000007">
    <property type="protein sequence ID" value="KAF7356159.1"/>
    <property type="molecule type" value="Genomic_DNA"/>
</dbReference>
<dbReference type="OrthoDB" id="2884137at2759"/>
<proteinExistence type="predicted"/>
<name>A0A8H6YBX0_9AGAR</name>
<evidence type="ECO:0000313" key="1">
    <source>
        <dbReference type="EMBL" id="KAF7356159.1"/>
    </source>
</evidence>
<comment type="caution">
    <text evidence="1">The sequence shown here is derived from an EMBL/GenBank/DDBJ whole genome shotgun (WGS) entry which is preliminary data.</text>
</comment>
<protein>
    <submittedName>
        <fullName evidence="1">MYND-type domain-containing protein</fullName>
    </submittedName>
</protein>
<organism evidence="1 2">
    <name type="scientific">Mycena venus</name>
    <dbReference type="NCBI Taxonomy" id="2733690"/>
    <lineage>
        <taxon>Eukaryota</taxon>
        <taxon>Fungi</taxon>
        <taxon>Dikarya</taxon>
        <taxon>Basidiomycota</taxon>
        <taxon>Agaricomycotina</taxon>
        <taxon>Agaricomycetes</taxon>
        <taxon>Agaricomycetidae</taxon>
        <taxon>Agaricales</taxon>
        <taxon>Marasmiineae</taxon>
        <taxon>Mycenaceae</taxon>
        <taxon>Mycena</taxon>
    </lineage>
</organism>
<accession>A0A8H6YBX0</accession>
<dbReference type="Proteomes" id="UP000620124">
    <property type="component" value="Unassembled WGS sequence"/>
</dbReference>